<keyword evidence="6 13" id="KW-0479">Metal-binding</keyword>
<dbReference type="GO" id="GO:0055086">
    <property type="term" value="P:nucleobase-containing small molecule metabolic process"/>
    <property type="evidence" value="ECO:0007669"/>
    <property type="project" value="UniProtKB-ARBA"/>
</dbReference>
<dbReference type="Gene3D" id="3.40.140.10">
    <property type="entry name" value="Cytidine Deaminase, domain 2"/>
    <property type="match status" value="1"/>
</dbReference>
<protein>
    <recommendedName>
        <fullName evidence="5 14">Cytidine deaminase</fullName>
        <ecNumber evidence="4 14">3.5.4.5</ecNumber>
    </recommendedName>
    <alternativeName>
        <fullName evidence="9 14">Cytidine aminohydrolase</fullName>
    </alternativeName>
</protein>
<evidence type="ECO:0000256" key="3">
    <source>
        <dbReference type="ARBA" id="ARBA00006576"/>
    </source>
</evidence>
<gene>
    <name evidence="17" type="primary">cdd</name>
    <name evidence="16" type="ORF">SAMN05661012_03023</name>
    <name evidence="17" type="ORF">SR876_13575</name>
</gene>
<dbReference type="EMBL" id="CP140154">
    <property type="protein sequence ID" value="WQG92541.1"/>
    <property type="molecule type" value="Genomic_DNA"/>
</dbReference>
<evidence type="ECO:0000256" key="8">
    <source>
        <dbReference type="ARBA" id="ARBA00022833"/>
    </source>
</evidence>
<keyword evidence="19" id="KW-1185">Reference proteome</keyword>
<evidence type="ECO:0000313" key="18">
    <source>
        <dbReference type="Proteomes" id="UP000183788"/>
    </source>
</evidence>
<comment type="catalytic activity">
    <reaction evidence="11 14">
        <text>cytidine + H2O + H(+) = uridine + NH4(+)</text>
        <dbReference type="Rhea" id="RHEA:16069"/>
        <dbReference type="ChEBI" id="CHEBI:15377"/>
        <dbReference type="ChEBI" id="CHEBI:15378"/>
        <dbReference type="ChEBI" id="CHEBI:16704"/>
        <dbReference type="ChEBI" id="CHEBI:17562"/>
        <dbReference type="ChEBI" id="CHEBI:28938"/>
        <dbReference type="EC" id="3.5.4.5"/>
    </reaction>
</comment>
<dbReference type="RefSeq" id="WP_072361687.1">
    <property type="nucleotide sequence ID" value="NZ_CBHWAX010000129.1"/>
</dbReference>
<evidence type="ECO:0000256" key="14">
    <source>
        <dbReference type="RuleBase" id="RU364006"/>
    </source>
</evidence>
<dbReference type="InterPro" id="IPR050202">
    <property type="entry name" value="Cyt/Deoxycyt_deaminase"/>
</dbReference>
<evidence type="ECO:0000313" key="17">
    <source>
        <dbReference type="EMBL" id="WQG92541.1"/>
    </source>
</evidence>
<dbReference type="InterPro" id="IPR016193">
    <property type="entry name" value="Cytidine_deaminase-like"/>
</dbReference>
<dbReference type="NCBIfam" id="TIGR01354">
    <property type="entry name" value="cyt_deam_tetra"/>
    <property type="match status" value="1"/>
</dbReference>
<evidence type="ECO:0000256" key="6">
    <source>
        <dbReference type="ARBA" id="ARBA00022723"/>
    </source>
</evidence>
<reference evidence="17 19" key="2">
    <citation type="submission" date="2023-11" db="EMBL/GenBank/DDBJ databases">
        <title>MicrobeMod: A computational toolkit for identifying prokaryotic methylation and restriction-modification with nanopore sequencing.</title>
        <authorList>
            <person name="Crits-Christoph A."/>
            <person name="Kang S.C."/>
            <person name="Lee H."/>
            <person name="Ostrov N."/>
        </authorList>
    </citation>
    <scope>NUCLEOTIDE SEQUENCE [LARGE SCALE GENOMIC DNA]</scope>
    <source>
        <strain evidence="17 19">ATCC 23090</strain>
    </source>
</reference>
<dbReference type="NCBIfam" id="NF004064">
    <property type="entry name" value="PRK05578.1"/>
    <property type="match status" value="1"/>
</dbReference>
<comment type="catalytic activity">
    <reaction evidence="10 14">
        <text>2'-deoxycytidine + H2O + H(+) = 2'-deoxyuridine + NH4(+)</text>
        <dbReference type="Rhea" id="RHEA:13433"/>
        <dbReference type="ChEBI" id="CHEBI:15377"/>
        <dbReference type="ChEBI" id="CHEBI:15378"/>
        <dbReference type="ChEBI" id="CHEBI:15698"/>
        <dbReference type="ChEBI" id="CHEBI:16450"/>
        <dbReference type="ChEBI" id="CHEBI:28938"/>
        <dbReference type="EC" id="3.5.4.5"/>
    </reaction>
</comment>
<evidence type="ECO:0000256" key="9">
    <source>
        <dbReference type="ARBA" id="ARBA00032005"/>
    </source>
</evidence>
<evidence type="ECO:0000313" key="16">
    <source>
        <dbReference type="EMBL" id="SFW62952.1"/>
    </source>
</evidence>
<dbReference type="Proteomes" id="UP000183788">
    <property type="component" value="Unassembled WGS sequence"/>
</dbReference>
<dbReference type="GO" id="GO:0008270">
    <property type="term" value="F:zinc ion binding"/>
    <property type="evidence" value="ECO:0007669"/>
    <property type="project" value="UniProtKB-UniRule"/>
</dbReference>
<dbReference type="GO" id="GO:0005829">
    <property type="term" value="C:cytosol"/>
    <property type="evidence" value="ECO:0007669"/>
    <property type="project" value="TreeGrafter"/>
</dbReference>
<evidence type="ECO:0000259" key="15">
    <source>
        <dbReference type="PROSITE" id="PS51747"/>
    </source>
</evidence>
<evidence type="ECO:0000256" key="2">
    <source>
        <dbReference type="ARBA" id="ARBA00003949"/>
    </source>
</evidence>
<dbReference type="GO" id="GO:0042802">
    <property type="term" value="F:identical protein binding"/>
    <property type="evidence" value="ECO:0007669"/>
    <property type="project" value="UniProtKB-ARBA"/>
</dbReference>
<feature type="binding site" evidence="13">
    <location>
        <position position="116"/>
    </location>
    <ligand>
        <name>Zn(2+)</name>
        <dbReference type="ChEBI" id="CHEBI:29105"/>
        <note>catalytic</note>
    </ligand>
</feature>
<feature type="binding site" evidence="13">
    <location>
        <position position="113"/>
    </location>
    <ligand>
        <name>Zn(2+)</name>
        <dbReference type="ChEBI" id="CHEBI:29105"/>
        <note>catalytic</note>
    </ligand>
</feature>
<comment type="cofactor">
    <cofactor evidence="1 13 14">
        <name>Zn(2+)</name>
        <dbReference type="ChEBI" id="CHEBI:29105"/>
    </cofactor>
</comment>
<dbReference type="GO" id="GO:0004126">
    <property type="term" value="F:cytidine deaminase activity"/>
    <property type="evidence" value="ECO:0007669"/>
    <property type="project" value="UniProtKB-UniRule"/>
</dbReference>
<sequence>MNTQKFTFEYDTYSDISELTPADQQLLSAARKVTEQAYAPYSNFFVGAVIHLQNGETVKGTNQENASFPVGICAERTALSTASSLYPGVAIDTIAVSYNNHNGGKNDAPISPCGICRQTITEYENRQQQPIRIIMSGQRGKVYILETAKHLLPFGFTAEDME</sequence>
<accession>A0A1K1QSU7</accession>
<evidence type="ECO:0000256" key="7">
    <source>
        <dbReference type="ARBA" id="ARBA00022801"/>
    </source>
</evidence>
<keyword evidence="8 13" id="KW-0862">Zinc</keyword>
<evidence type="ECO:0000313" key="19">
    <source>
        <dbReference type="Proteomes" id="UP001326715"/>
    </source>
</evidence>
<dbReference type="SUPFAM" id="SSF53927">
    <property type="entry name" value="Cytidine deaminase-like"/>
    <property type="match status" value="1"/>
</dbReference>
<dbReference type="OrthoDB" id="9795347at2"/>
<feature type="active site" description="Proton donor" evidence="12">
    <location>
        <position position="75"/>
    </location>
</feature>
<evidence type="ECO:0000256" key="5">
    <source>
        <dbReference type="ARBA" id="ARBA00018266"/>
    </source>
</evidence>
<reference evidence="16 18" key="1">
    <citation type="submission" date="2016-11" db="EMBL/GenBank/DDBJ databases">
        <authorList>
            <person name="Jaros S."/>
            <person name="Januszkiewicz K."/>
            <person name="Wedrychowicz H."/>
        </authorList>
    </citation>
    <scope>NUCLEOTIDE SEQUENCE [LARGE SCALE GENOMIC DNA]</scope>
    <source>
        <strain evidence="16 18">DSM 784</strain>
    </source>
</reference>
<dbReference type="InterPro" id="IPR006262">
    <property type="entry name" value="Cyt_deam_tetra"/>
</dbReference>
<dbReference type="AlphaFoldDB" id="A0A1K1QSU7"/>
<dbReference type="PROSITE" id="PS00903">
    <property type="entry name" value="CYT_DCMP_DEAMINASES_1"/>
    <property type="match status" value="1"/>
</dbReference>
<comment type="similarity">
    <text evidence="3 14">Belongs to the cytidine and deoxycytidylate deaminase family.</text>
</comment>
<dbReference type="EC" id="3.5.4.5" evidence="4 14"/>
<dbReference type="PANTHER" id="PTHR11644:SF2">
    <property type="entry name" value="CYTIDINE DEAMINASE"/>
    <property type="match status" value="1"/>
</dbReference>
<organism evidence="16 18">
    <name type="scientific">Chitinophaga sancti</name>
    <dbReference type="NCBI Taxonomy" id="1004"/>
    <lineage>
        <taxon>Bacteria</taxon>
        <taxon>Pseudomonadati</taxon>
        <taxon>Bacteroidota</taxon>
        <taxon>Chitinophagia</taxon>
        <taxon>Chitinophagales</taxon>
        <taxon>Chitinophagaceae</taxon>
        <taxon>Chitinophaga</taxon>
    </lineage>
</organism>
<dbReference type="Proteomes" id="UP001326715">
    <property type="component" value="Chromosome"/>
</dbReference>
<dbReference type="EMBL" id="FPIZ01000009">
    <property type="protein sequence ID" value="SFW62952.1"/>
    <property type="molecule type" value="Genomic_DNA"/>
</dbReference>
<evidence type="ECO:0000256" key="4">
    <source>
        <dbReference type="ARBA" id="ARBA00012783"/>
    </source>
</evidence>
<dbReference type="PANTHER" id="PTHR11644">
    <property type="entry name" value="CYTIDINE DEAMINASE"/>
    <property type="match status" value="1"/>
</dbReference>
<dbReference type="InterPro" id="IPR002125">
    <property type="entry name" value="CMP_dCMP_dom"/>
</dbReference>
<proteinExistence type="inferred from homology"/>
<evidence type="ECO:0000256" key="13">
    <source>
        <dbReference type="PIRSR" id="PIRSR606262-3"/>
    </source>
</evidence>
<dbReference type="STRING" id="1004.SAMN05661012_03023"/>
<dbReference type="CDD" id="cd01283">
    <property type="entry name" value="cytidine_deaminase"/>
    <property type="match status" value="1"/>
</dbReference>
<dbReference type="InterPro" id="IPR016192">
    <property type="entry name" value="APOBEC/CMP_deaminase_Zn-bd"/>
</dbReference>
<dbReference type="Pfam" id="PF00383">
    <property type="entry name" value="dCMP_cyt_deam_1"/>
    <property type="match status" value="1"/>
</dbReference>
<evidence type="ECO:0000256" key="1">
    <source>
        <dbReference type="ARBA" id="ARBA00001947"/>
    </source>
</evidence>
<dbReference type="GO" id="GO:0072527">
    <property type="term" value="P:pyrimidine-containing compound metabolic process"/>
    <property type="evidence" value="ECO:0007669"/>
    <property type="project" value="UniProtKB-ARBA"/>
</dbReference>
<feature type="domain" description="CMP/dCMP-type deaminase" evidence="15">
    <location>
        <begin position="21"/>
        <end position="159"/>
    </location>
</feature>
<dbReference type="PROSITE" id="PS51747">
    <property type="entry name" value="CYT_DCMP_DEAMINASES_2"/>
    <property type="match status" value="1"/>
</dbReference>
<feature type="binding site" evidence="13">
    <location>
        <position position="73"/>
    </location>
    <ligand>
        <name>Zn(2+)</name>
        <dbReference type="ChEBI" id="CHEBI:29105"/>
        <note>catalytic</note>
    </ligand>
</feature>
<evidence type="ECO:0000256" key="12">
    <source>
        <dbReference type="PIRSR" id="PIRSR606262-1"/>
    </source>
</evidence>
<evidence type="ECO:0000256" key="10">
    <source>
        <dbReference type="ARBA" id="ARBA00049252"/>
    </source>
</evidence>
<keyword evidence="7 14" id="KW-0378">Hydrolase</keyword>
<evidence type="ECO:0000256" key="11">
    <source>
        <dbReference type="ARBA" id="ARBA00049558"/>
    </source>
</evidence>
<name>A0A1K1QSU7_9BACT</name>
<comment type="function">
    <text evidence="2 14">This enzyme scavenges exogenous and endogenous cytidine and 2'-deoxycytidine for UMP synthesis.</text>
</comment>